<dbReference type="AlphaFoldDB" id="A0A3N4HE75"/>
<sequence>MPALRHEPRTIQWRVNPYPADRPKKSYRRRFNQATDEWEVETKVTDKTFIYKEAQNTQINAQNAANNFRLGNDDPITPYMNTIEGQYPPAGMYPPTKRAVDLWTPMQWELLGRFYNFNWNPYTAVAITRDEWRGLTLTFMLD</sequence>
<organism evidence="1 2">
    <name type="scientific">Ascobolus immersus RN42</name>
    <dbReference type="NCBI Taxonomy" id="1160509"/>
    <lineage>
        <taxon>Eukaryota</taxon>
        <taxon>Fungi</taxon>
        <taxon>Dikarya</taxon>
        <taxon>Ascomycota</taxon>
        <taxon>Pezizomycotina</taxon>
        <taxon>Pezizomycetes</taxon>
        <taxon>Pezizales</taxon>
        <taxon>Ascobolaceae</taxon>
        <taxon>Ascobolus</taxon>
    </lineage>
</organism>
<name>A0A3N4HE75_ASCIM</name>
<dbReference type="EMBL" id="ML119858">
    <property type="protein sequence ID" value="RPA72533.1"/>
    <property type="molecule type" value="Genomic_DNA"/>
</dbReference>
<reference evidence="1 2" key="1">
    <citation type="journal article" date="2018" name="Nat. Ecol. Evol.">
        <title>Pezizomycetes genomes reveal the molecular basis of ectomycorrhizal truffle lifestyle.</title>
        <authorList>
            <person name="Murat C."/>
            <person name="Payen T."/>
            <person name="Noel B."/>
            <person name="Kuo A."/>
            <person name="Morin E."/>
            <person name="Chen J."/>
            <person name="Kohler A."/>
            <person name="Krizsan K."/>
            <person name="Balestrini R."/>
            <person name="Da Silva C."/>
            <person name="Montanini B."/>
            <person name="Hainaut M."/>
            <person name="Levati E."/>
            <person name="Barry K.W."/>
            <person name="Belfiori B."/>
            <person name="Cichocki N."/>
            <person name="Clum A."/>
            <person name="Dockter R.B."/>
            <person name="Fauchery L."/>
            <person name="Guy J."/>
            <person name="Iotti M."/>
            <person name="Le Tacon F."/>
            <person name="Lindquist E.A."/>
            <person name="Lipzen A."/>
            <person name="Malagnac F."/>
            <person name="Mello A."/>
            <person name="Molinier V."/>
            <person name="Miyauchi S."/>
            <person name="Poulain J."/>
            <person name="Riccioni C."/>
            <person name="Rubini A."/>
            <person name="Sitrit Y."/>
            <person name="Splivallo R."/>
            <person name="Traeger S."/>
            <person name="Wang M."/>
            <person name="Zifcakova L."/>
            <person name="Wipf D."/>
            <person name="Zambonelli A."/>
            <person name="Paolocci F."/>
            <person name="Nowrousian M."/>
            <person name="Ottonello S."/>
            <person name="Baldrian P."/>
            <person name="Spatafora J.W."/>
            <person name="Henrissat B."/>
            <person name="Nagy L.G."/>
            <person name="Aury J.M."/>
            <person name="Wincker P."/>
            <person name="Grigoriev I.V."/>
            <person name="Bonfante P."/>
            <person name="Martin F.M."/>
        </authorList>
    </citation>
    <scope>NUCLEOTIDE SEQUENCE [LARGE SCALE GENOMIC DNA]</scope>
    <source>
        <strain evidence="1 2">RN42</strain>
    </source>
</reference>
<dbReference type="Proteomes" id="UP000275078">
    <property type="component" value="Unassembled WGS sequence"/>
</dbReference>
<protein>
    <submittedName>
        <fullName evidence="1">Uncharacterized protein</fullName>
    </submittedName>
</protein>
<keyword evidence="2" id="KW-1185">Reference proteome</keyword>
<proteinExistence type="predicted"/>
<evidence type="ECO:0000313" key="1">
    <source>
        <dbReference type="EMBL" id="RPA72533.1"/>
    </source>
</evidence>
<evidence type="ECO:0000313" key="2">
    <source>
        <dbReference type="Proteomes" id="UP000275078"/>
    </source>
</evidence>
<accession>A0A3N4HE75</accession>
<gene>
    <name evidence="1" type="ORF">BJ508DRAFT_314675</name>
</gene>